<name>A0ABS3JHS2_9BACT</name>
<dbReference type="RefSeq" id="WP_207329516.1">
    <property type="nucleotide sequence ID" value="NZ_JAFMYW010000003.1"/>
</dbReference>
<dbReference type="Proteomes" id="UP000664628">
    <property type="component" value="Unassembled WGS sequence"/>
</dbReference>
<evidence type="ECO:0000313" key="2">
    <source>
        <dbReference type="Proteomes" id="UP000664628"/>
    </source>
</evidence>
<dbReference type="Gene3D" id="3.90.1480.10">
    <property type="entry name" value="Alpha-2,3-sialyltransferase"/>
    <property type="match status" value="1"/>
</dbReference>
<protein>
    <recommendedName>
        <fullName evidence="3">DUF115 domain-containing protein</fullName>
    </recommendedName>
</protein>
<gene>
    <name evidence="1" type="ORF">J2I46_13290</name>
</gene>
<evidence type="ECO:0008006" key="3">
    <source>
        <dbReference type="Google" id="ProtNLM"/>
    </source>
</evidence>
<keyword evidence="2" id="KW-1185">Reference proteome</keyword>
<dbReference type="EMBL" id="JAFMYW010000003">
    <property type="protein sequence ID" value="MBO0949564.1"/>
    <property type="molecule type" value="Genomic_DNA"/>
</dbReference>
<organism evidence="1 2">
    <name type="scientific">Fibrella forsythiae</name>
    <dbReference type="NCBI Taxonomy" id="2817061"/>
    <lineage>
        <taxon>Bacteria</taxon>
        <taxon>Pseudomonadati</taxon>
        <taxon>Bacteroidota</taxon>
        <taxon>Cytophagia</taxon>
        <taxon>Cytophagales</taxon>
        <taxon>Spirosomataceae</taxon>
        <taxon>Fibrella</taxon>
    </lineage>
</organism>
<sequence length="294" mass="33895">MLETFFNAASHQAGLLIDTLLSVLKVLIKSRFSVEIPQPQRSACSILGNGPSLRQSLDADLAFIRETEVICVNNFASSPEYAQLQPMNYALLDPAFFLYHEQNNERKDVEKTIRCLINLTVWPMNLFVPQSARGSYLVNQLHGKHPNVRVVYFNYTVVRGYNWFRFFIFRKGWGMPQSQNILAASLYLAITRRFREVYLFGADHSWHEEIRISDGNELLMKQEHFYDKPGTVAYIPVYDVVKKETSRMSAQFASLSKAFYSYEVLRDYAASLNVQVLNASAKSYVDAFKRVKLR</sequence>
<evidence type="ECO:0000313" key="1">
    <source>
        <dbReference type="EMBL" id="MBO0949564.1"/>
    </source>
</evidence>
<proteinExistence type="predicted"/>
<comment type="caution">
    <text evidence="1">The sequence shown here is derived from an EMBL/GenBank/DDBJ whole genome shotgun (WGS) entry which is preliminary data.</text>
</comment>
<accession>A0ABS3JHS2</accession>
<reference evidence="1 2" key="1">
    <citation type="submission" date="2021-03" db="EMBL/GenBank/DDBJ databases">
        <title>Fibrella sp. HMF5405 genome sequencing and assembly.</title>
        <authorList>
            <person name="Kang H."/>
            <person name="Kim H."/>
            <person name="Bae S."/>
            <person name="Joh K."/>
        </authorList>
    </citation>
    <scope>NUCLEOTIDE SEQUENCE [LARGE SCALE GENOMIC DNA]</scope>
    <source>
        <strain evidence="1 2">HMF5405</strain>
    </source>
</reference>